<dbReference type="Proteomes" id="UP001610335">
    <property type="component" value="Unassembled WGS sequence"/>
</dbReference>
<feature type="signal peptide" evidence="3">
    <location>
        <begin position="1"/>
        <end position="18"/>
    </location>
</feature>
<dbReference type="InterPro" id="IPR018466">
    <property type="entry name" value="Kre9/Knh1-like_N"/>
</dbReference>
<keyword evidence="6" id="KW-1185">Reference proteome</keyword>
<name>A0ABR4IGF6_9EURO</name>
<dbReference type="PANTHER" id="PTHR40633:SF1">
    <property type="entry name" value="GPI ANCHORED SERINE-THREONINE RICH PROTEIN (AFU_ORTHOLOGUE AFUA_1G03630)"/>
    <property type="match status" value="1"/>
</dbReference>
<keyword evidence="1 3" id="KW-0732">Signal</keyword>
<evidence type="ECO:0000313" key="5">
    <source>
        <dbReference type="EMBL" id="KAL2826824.1"/>
    </source>
</evidence>
<organism evidence="5 6">
    <name type="scientific">Aspergillus cavernicola</name>
    <dbReference type="NCBI Taxonomy" id="176166"/>
    <lineage>
        <taxon>Eukaryota</taxon>
        <taxon>Fungi</taxon>
        <taxon>Dikarya</taxon>
        <taxon>Ascomycota</taxon>
        <taxon>Pezizomycotina</taxon>
        <taxon>Eurotiomycetes</taxon>
        <taxon>Eurotiomycetidae</taxon>
        <taxon>Eurotiales</taxon>
        <taxon>Aspergillaceae</taxon>
        <taxon>Aspergillus</taxon>
        <taxon>Aspergillus subgen. Nidulantes</taxon>
    </lineage>
</organism>
<feature type="compositionally biased region" description="Low complexity" evidence="2">
    <location>
        <begin position="155"/>
        <end position="181"/>
    </location>
</feature>
<dbReference type="InterPro" id="IPR052982">
    <property type="entry name" value="SRP1/TIP1-like"/>
</dbReference>
<comment type="caution">
    <text evidence="5">The sequence shown here is derived from an EMBL/GenBank/DDBJ whole genome shotgun (WGS) entry which is preliminary data.</text>
</comment>
<reference evidence="5 6" key="1">
    <citation type="submission" date="2024-07" db="EMBL/GenBank/DDBJ databases">
        <title>Section-level genome sequencing and comparative genomics of Aspergillus sections Usti and Cavernicolus.</title>
        <authorList>
            <consortium name="Lawrence Berkeley National Laboratory"/>
            <person name="Nybo J.L."/>
            <person name="Vesth T.C."/>
            <person name="Theobald S."/>
            <person name="Frisvad J.C."/>
            <person name="Larsen T.O."/>
            <person name="Kjaerboelling I."/>
            <person name="Rothschild-Mancinelli K."/>
            <person name="Lyhne E.K."/>
            <person name="Kogle M.E."/>
            <person name="Barry K."/>
            <person name="Clum A."/>
            <person name="Na H."/>
            <person name="Ledsgaard L."/>
            <person name="Lin J."/>
            <person name="Lipzen A."/>
            <person name="Kuo A."/>
            <person name="Riley R."/>
            <person name="Mondo S."/>
            <person name="LaButti K."/>
            <person name="Haridas S."/>
            <person name="Pangalinan J."/>
            <person name="Salamov A.A."/>
            <person name="Simmons B.A."/>
            <person name="Magnuson J.K."/>
            <person name="Chen J."/>
            <person name="Drula E."/>
            <person name="Henrissat B."/>
            <person name="Wiebenga A."/>
            <person name="Lubbers R.J."/>
            <person name="Gomes A.C."/>
            <person name="Makela M.R."/>
            <person name="Stajich J."/>
            <person name="Grigoriev I.V."/>
            <person name="Mortensen U.H."/>
            <person name="De vries R.P."/>
            <person name="Baker S.E."/>
            <person name="Andersen M.R."/>
        </authorList>
    </citation>
    <scope>NUCLEOTIDE SEQUENCE [LARGE SCALE GENOMIC DNA]</scope>
    <source>
        <strain evidence="5 6">CBS 600.67</strain>
    </source>
</reference>
<dbReference type="EMBL" id="JBFXLS010000028">
    <property type="protein sequence ID" value="KAL2826824.1"/>
    <property type="molecule type" value="Genomic_DNA"/>
</dbReference>
<dbReference type="PANTHER" id="PTHR40633">
    <property type="entry name" value="MATRIX PROTEIN, PUTATIVE (AFU_ORTHOLOGUE AFUA_8G05410)-RELATED"/>
    <property type="match status" value="1"/>
</dbReference>
<feature type="domain" description="Yeast cell wall synthesis Kre9/Knh1-like N-terminal" evidence="4">
    <location>
        <begin position="35"/>
        <end position="126"/>
    </location>
</feature>
<feature type="chain" id="PRO_5045048410" evidence="3">
    <location>
        <begin position="19"/>
        <end position="238"/>
    </location>
</feature>
<sequence length="238" mass="24393">MRFFTAGLVSALVAVATAYTTPDYSIPPSGNPILTPGLQELVPAGQPYTITWDATTEGLISLVLLRGPSTNVVPLAAIAENIQNTGSYVWTPSTTLEPDVTHYGLLLVVETGANKGAYQWSTQFGIENPNYGEDDDSTSTSTSTTTTLSVPIPSGTPTTPGGTVTETTTVTTTTCPEGEPTATLTSVPSVIPTLTQSPSSPAWTPTFTPAPSQFTGAAGRNAINLGAVAAGVAAVLAF</sequence>
<evidence type="ECO:0000256" key="1">
    <source>
        <dbReference type="ARBA" id="ARBA00022729"/>
    </source>
</evidence>
<evidence type="ECO:0000256" key="3">
    <source>
        <dbReference type="SAM" id="SignalP"/>
    </source>
</evidence>
<evidence type="ECO:0000256" key="2">
    <source>
        <dbReference type="SAM" id="MobiDB-lite"/>
    </source>
</evidence>
<evidence type="ECO:0000313" key="6">
    <source>
        <dbReference type="Proteomes" id="UP001610335"/>
    </source>
</evidence>
<gene>
    <name evidence="5" type="ORF">BDW59DRAFT_144760</name>
</gene>
<dbReference type="Pfam" id="PF10342">
    <property type="entry name" value="Kre9_KNH"/>
    <property type="match status" value="1"/>
</dbReference>
<feature type="region of interest" description="Disordered" evidence="2">
    <location>
        <begin position="129"/>
        <end position="184"/>
    </location>
</feature>
<protein>
    <submittedName>
        <fullName evidence="5">Ser-Thr-rich glycosyl-phosphatidyl-inositol-anchored membrane family-domain-containing protein</fullName>
    </submittedName>
</protein>
<feature type="compositionally biased region" description="Low complexity" evidence="2">
    <location>
        <begin position="138"/>
        <end position="147"/>
    </location>
</feature>
<accession>A0ABR4IGF6</accession>
<evidence type="ECO:0000259" key="4">
    <source>
        <dbReference type="Pfam" id="PF10342"/>
    </source>
</evidence>
<proteinExistence type="predicted"/>